<keyword evidence="3" id="KW-1185">Reference proteome</keyword>
<dbReference type="EMBL" id="SMKZ01000010">
    <property type="protein sequence ID" value="TDE11431.1"/>
    <property type="molecule type" value="Genomic_DNA"/>
</dbReference>
<dbReference type="PANTHER" id="PTHR10357">
    <property type="entry name" value="ALPHA-AMYLASE FAMILY MEMBER"/>
    <property type="match status" value="1"/>
</dbReference>
<sequence>MRCHVTTLPIEDPKRVAAPEWTRDLVIYELNPRGFTSPDGAGDGHGSGTFRSTAERLPYLADLGVTAIWLAGFHEATAHFYGIWSTYAASRFDRVDPALGTMEDFDQLIRTAHRHGIKVLVDVIAHGVLRTSALVAEHPDWFLPDGTWGMRDFDYAHPEFRAWWIDLWSSYVTEHGVDGFRVDVDMYDVTVWDEIARRAESAGHPILIMPENGRYHVGQRDWSGFSPDIAAEWNANRHRFTTHQISCHDEGWSDGPGSYYALHGSRARFGYSAAFSHRIPLIFAGEEFDATQVNLPAVRRGLFGAGGPGGWLYGCQVPWRQLEEDPARRAFHTDVRRILAIRREHRDVLNADRWVNDMVSLAADPAVTLVPYARFRAGEKTIVVAGNEAPEPLSLRVRLPLDVLGLTGRGPFQVVDAWNGGTSIVDERALSDGIALTLGPDTAPGGGLAVLVITLA</sequence>
<proteinExistence type="predicted"/>
<dbReference type="GO" id="GO:0005975">
    <property type="term" value="P:carbohydrate metabolic process"/>
    <property type="evidence" value="ECO:0007669"/>
    <property type="project" value="InterPro"/>
</dbReference>
<dbReference type="Gene3D" id="3.20.20.80">
    <property type="entry name" value="Glycosidases"/>
    <property type="match status" value="1"/>
</dbReference>
<gene>
    <name evidence="2" type="ORF">E1269_09175</name>
</gene>
<evidence type="ECO:0000313" key="3">
    <source>
        <dbReference type="Proteomes" id="UP000294739"/>
    </source>
</evidence>
<dbReference type="Proteomes" id="UP000294739">
    <property type="component" value="Unassembled WGS sequence"/>
</dbReference>
<dbReference type="SUPFAM" id="SSF51445">
    <property type="entry name" value="(Trans)glycosidases"/>
    <property type="match status" value="1"/>
</dbReference>
<organism evidence="2 3">
    <name type="scientific">Jiangella asiatica</name>
    <dbReference type="NCBI Taxonomy" id="2530372"/>
    <lineage>
        <taxon>Bacteria</taxon>
        <taxon>Bacillati</taxon>
        <taxon>Actinomycetota</taxon>
        <taxon>Actinomycetes</taxon>
        <taxon>Jiangellales</taxon>
        <taxon>Jiangellaceae</taxon>
        <taxon>Jiangella</taxon>
    </lineage>
</organism>
<comment type="caution">
    <text evidence="2">The sequence shown here is derived from an EMBL/GenBank/DDBJ whole genome shotgun (WGS) entry which is preliminary data.</text>
</comment>
<accession>A0A4R5DHN3</accession>
<evidence type="ECO:0000313" key="2">
    <source>
        <dbReference type="EMBL" id="TDE11431.1"/>
    </source>
</evidence>
<protein>
    <recommendedName>
        <fullName evidence="1">Glycosyl hydrolase family 13 catalytic domain-containing protein</fullName>
    </recommendedName>
</protein>
<reference evidence="2 3" key="1">
    <citation type="submission" date="2019-03" db="EMBL/GenBank/DDBJ databases">
        <title>Draft genome sequences of novel Actinobacteria.</title>
        <authorList>
            <person name="Sahin N."/>
            <person name="Ay H."/>
            <person name="Saygin H."/>
        </authorList>
    </citation>
    <scope>NUCLEOTIDE SEQUENCE [LARGE SCALE GENOMIC DNA]</scope>
    <source>
        <strain evidence="2 3">5K138</strain>
    </source>
</reference>
<dbReference type="InterPro" id="IPR017853">
    <property type="entry name" value="GH"/>
</dbReference>
<dbReference type="AlphaFoldDB" id="A0A4R5DHN3"/>
<feature type="domain" description="Glycosyl hydrolase family 13 catalytic" evidence="1">
    <location>
        <begin position="29"/>
        <end position="328"/>
    </location>
</feature>
<dbReference type="InParanoid" id="A0A4R5DHN3"/>
<dbReference type="InterPro" id="IPR006047">
    <property type="entry name" value="GH13_cat_dom"/>
</dbReference>
<dbReference type="Pfam" id="PF00128">
    <property type="entry name" value="Alpha-amylase"/>
    <property type="match status" value="1"/>
</dbReference>
<dbReference type="SMART" id="SM00642">
    <property type="entry name" value="Aamy"/>
    <property type="match status" value="1"/>
</dbReference>
<name>A0A4R5DHN3_9ACTN</name>
<dbReference type="OrthoDB" id="9805159at2"/>
<evidence type="ECO:0000259" key="1">
    <source>
        <dbReference type="SMART" id="SM00642"/>
    </source>
</evidence>